<dbReference type="Pfam" id="PF01850">
    <property type="entry name" value="PIN"/>
    <property type="match status" value="1"/>
</dbReference>
<dbReference type="InterPro" id="IPR002716">
    <property type="entry name" value="PIN_dom"/>
</dbReference>
<dbReference type="EMBL" id="PVWK01000155">
    <property type="protein sequence ID" value="PSB24027.1"/>
    <property type="molecule type" value="Genomic_DNA"/>
</dbReference>
<dbReference type="InterPro" id="IPR029060">
    <property type="entry name" value="PIN-like_dom_sf"/>
</dbReference>
<gene>
    <name evidence="2" type="ORF">C7B82_28615</name>
</gene>
<reference evidence="3" key="1">
    <citation type="submission" date="2018-02" db="EMBL/GenBank/DDBJ databases">
        <authorList>
            <person name="Moore K."/>
            <person name="Momper L."/>
        </authorList>
    </citation>
    <scope>NUCLEOTIDE SEQUENCE [LARGE SCALE GENOMIC DNA]</scope>
    <source>
        <strain evidence="3">ULC18</strain>
    </source>
</reference>
<evidence type="ECO:0000313" key="3">
    <source>
        <dbReference type="Proteomes" id="UP000239576"/>
    </source>
</evidence>
<comment type="caution">
    <text evidence="2">The sequence shown here is derived from an EMBL/GenBank/DDBJ whole genome shotgun (WGS) entry which is preliminary data.</text>
</comment>
<keyword evidence="3" id="KW-1185">Reference proteome</keyword>
<dbReference type="Gene3D" id="3.40.50.1010">
    <property type="entry name" value="5'-nuclease"/>
    <property type="match status" value="1"/>
</dbReference>
<name>A0A2T1DU56_9CYAN</name>
<dbReference type="RefSeq" id="WP_106260501.1">
    <property type="nucleotide sequence ID" value="NZ_CAWNSW010000054.1"/>
</dbReference>
<protein>
    <submittedName>
        <fullName evidence="2">VapC toxin family PIN domain ribonuclease</fullName>
    </submittedName>
</protein>
<dbReference type="OrthoDB" id="574461at2"/>
<dbReference type="Proteomes" id="UP000239576">
    <property type="component" value="Unassembled WGS sequence"/>
</dbReference>
<organism evidence="2 3">
    <name type="scientific">Stenomitos frigidus ULC18</name>
    <dbReference type="NCBI Taxonomy" id="2107698"/>
    <lineage>
        <taxon>Bacteria</taxon>
        <taxon>Bacillati</taxon>
        <taxon>Cyanobacteriota</taxon>
        <taxon>Cyanophyceae</taxon>
        <taxon>Leptolyngbyales</taxon>
        <taxon>Leptolyngbyaceae</taxon>
        <taxon>Stenomitos</taxon>
    </lineage>
</organism>
<proteinExistence type="predicted"/>
<evidence type="ECO:0000259" key="1">
    <source>
        <dbReference type="Pfam" id="PF01850"/>
    </source>
</evidence>
<dbReference type="SUPFAM" id="SSF88723">
    <property type="entry name" value="PIN domain-like"/>
    <property type="match status" value="1"/>
</dbReference>
<feature type="domain" description="PIN" evidence="1">
    <location>
        <begin position="14"/>
        <end position="137"/>
    </location>
</feature>
<reference evidence="2 3" key="2">
    <citation type="submission" date="2018-03" db="EMBL/GenBank/DDBJ databases">
        <title>The ancient ancestry and fast evolution of plastids.</title>
        <authorList>
            <person name="Moore K.R."/>
            <person name="Magnabosco C."/>
            <person name="Momper L."/>
            <person name="Gold D.A."/>
            <person name="Bosak T."/>
            <person name="Fournier G.P."/>
        </authorList>
    </citation>
    <scope>NUCLEOTIDE SEQUENCE [LARGE SCALE GENOMIC DNA]</scope>
    <source>
        <strain evidence="2 3">ULC18</strain>
    </source>
</reference>
<sequence>MKLEAAFQQVNRLFLDSTPVIYYVDANPNYSAIMDGIFDFIESAQIRVVTSPVTLAECLVLPIRQNDLFQQRLFVDIITAQDTADFVNITSAIARNAAEVRAKYNLKLPDAFQMATALEEGCEALLTNDDQLKQVTELRVLVISELEV</sequence>
<evidence type="ECO:0000313" key="2">
    <source>
        <dbReference type="EMBL" id="PSB24027.1"/>
    </source>
</evidence>
<dbReference type="AlphaFoldDB" id="A0A2T1DU56"/>
<accession>A0A2T1DU56</accession>